<dbReference type="SUPFAM" id="SSF49785">
    <property type="entry name" value="Galactose-binding domain-like"/>
    <property type="match status" value="1"/>
</dbReference>
<dbReference type="InterPro" id="IPR000421">
    <property type="entry name" value="FA58C"/>
</dbReference>
<keyword evidence="3" id="KW-1185">Reference proteome</keyword>
<gene>
    <name evidence="2" type="ORF">M9Y10_019879</name>
</gene>
<dbReference type="InterPro" id="IPR008979">
    <property type="entry name" value="Galactose-bd-like_sf"/>
</dbReference>
<sequence length="93" mass="10825">MRSNNNSDGLSNPKSWIIEVSNDGKKWDEIDRQENSSSLKGSKIECEFKVKQTNKGFYRYIRLHQTGPGWGQNSGRIWFCKMELYGSLKYLSK</sequence>
<evidence type="ECO:0000313" key="2">
    <source>
        <dbReference type="EMBL" id="KAK8847292.1"/>
    </source>
</evidence>
<comment type="caution">
    <text evidence="2">The sequence shown here is derived from an EMBL/GenBank/DDBJ whole genome shotgun (WGS) entry which is preliminary data.</text>
</comment>
<accession>A0ABR2HJL4</accession>
<reference evidence="2 3" key="1">
    <citation type="submission" date="2024-04" db="EMBL/GenBank/DDBJ databases">
        <title>Tritrichomonas musculus Genome.</title>
        <authorList>
            <person name="Alves-Ferreira E."/>
            <person name="Grigg M."/>
            <person name="Lorenzi H."/>
            <person name="Galac M."/>
        </authorList>
    </citation>
    <scope>NUCLEOTIDE SEQUENCE [LARGE SCALE GENOMIC DNA]</scope>
    <source>
        <strain evidence="2 3">EAF2021</strain>
    </source>
</reference>
<evidence type="ECO:0000259" key="1">
    <source>
        <dbReference type="PROSITE" id="PS50022"/>
    </source>
</evidence>
<dbReference type="Gene3D" id="2.60.120.260">
    <property type="entry name" value="Galactose-binding domain-like"/>
    <property type="match status" value="1"/>
</dbReference>
<proteinExistence type="predicted"/>
<dbReference type="Proteomes" id="UP001470230">
    <property type="component" value="Unassembled WGS sequence"/>
</dbReference>
<name>A0ABR2HJL4_9EUKA</name>
<evidence type="ECO:0000313" key="3">
    <source>
        <dbReference type="Proteomes" id="UP001470230"/>
    </source>
</evidence>
<dbReference type="EMBL" id="JAPFFF010000028">
    <property type="protein sequence ID" value="KAK8847292.1"/>
    <property type="molecule type" value="Genomic_DNA"/>
</dbReference>
<organism evidence="2 3">
    <name type="scientific">Tritrichomonas musculus</name>
    <dbReference type="NCBI Taxonomy" id="1915356"/>
    <lineage>
        <taxon>Eukaryota</taxon>
        <taxon>Metamonada</taxon>
        <taxon>Parabasalia</taxon>
        <taxon>Tritrichomonadida</taxon>
        <taxon>Tritrichomonadidae</taxon>
        <taxon>Tritrichomonas</taxon>
    </lineage>
</organism>
<protein>
    <recommendedName>
        <fullName evidence="1">F5/8 type C domain-containing protein</fullName>
    </recommendedName>
</protein>
<feature type="domain" description="F5/8 type C" evidence="1">
    <location>
        <begin position="1"/>
        <end position="87"/>
    </location>
</feature>
<dbReference type="PROSITE" id="PS50022">
    <property type="entry name" value="FA58C_3"/>
    <property type="match status" value="1"/>
</dbReference>